<feature type="compositionally biased region" description="Pro residues" evidence="1">
    <location>
        <begin position="120"/>
        <end position="130"/>
    </location>
</feature>
<feature type="region of interest" description="Disordered" evidence="1">
    <location>
        <begin position="111"/>
        <end position="130"/>
    </location>
</feature>
<feature type="compositionally biased region" description="Pro residues" evidence="1">
    <location>
        <begin position="81"/>
        <end position="99"/>
    </location>
</feature>
<feature type="region of interest" description="Disordered" evidence="1">
    <location>
        <begin position="43"/>
        <end position="103"/>
    </location>
</feature>
<feature type="compositionally biased region" description="Basic and acidic residues" evidence="1">
    <location>
        <begin position="67"/>
        <end position="76"/>
    </location>
</feature>
<dbReference type="AlphaFoldDB" id="A0A3P6E3Y4"/>
<evidence type="ECO:0000313" key="2">
    <source>
        <dbReference type="EMBL" id="VDD27352.1"/>
    </source>
</evidence>
<feature type="compositionally biased region" description="Pro residues" evidence="1">
    <location>
        <begin position="43"/>
        <end position="65"/>
    </location>
</feature>
<protein>
    <submittedName>
        <fullName evidence="2">Uncharacterized protein</fullName>
    </submittedName>
</protein>
<evidence type="ECO:0000256" key="1">
    <source>
        <dbReference type="SAM" id="MobiDB-lite"/>
    </source>
</evidence>
<organism evidence="2">
    <name type="scientific">Brassica oleracea</name>
    <name type="common">Wild cabbage</name>
    <dbReference type="NCBI Taxonomy" id="3712"/>
    <lineage>
        <taxon>Eukaryota</taxon>
        <taxon>Viridiplantae</taxon>
        <taxon>Streptophyta</taxon>
        <taxon>Embryophyta</taxon>
        <taxon>Tracheophyta</taxon>
        <taxon>Spermatophyta</taxon>
        <taxon>Magnoliopsida</taxon>
        <taxon>eudicotyledons</taxon>
        <taxon>Gunneridae</taxon>
        <taxon>Pentapetalae</taxon>
        <taxon>rosids</taxon>
        <taxon>malvids</taxon>
        <taxon>Brassicales</taxon>
        <taxon>Brassicaceae</taxon>
        <taxon>Brassiceae</taxon>
        <taxon>Brassica</taxon>
    </lineage>
</organism>
<accession>A0A3P6E3Y4</accession>
<gene>
    <name evidence="2" type="ORF">BOLC2T12349H</name>
</gene>
<reference evidence="2" key="1">
    <citation type="submission" date="2018-11" db="EMBL/GenBank/DDBJ databases">
        <authorList>
            <consortium name="Genoscope - CEA"/>
            <person name="William W."/>
        </authorList>
    </citation>
    <scope>NUCLEOTIDE SEQUENCE</scope>
</reference>
<proteinExistence type="predicted"/>
<sequence>MKLVFLLALTVVASFIGNLFCFVIDIVVCVVCEGYAREVPDKFPPGVTPDTPPFSYVTPPPPPPMDAAREMSKGETKFPPGVTPDTPPFSYVTPPPPPSMDAAREMRCVTPDTPPFSYVTPPPPPTMREH</sequence>
<name>A0A3P6E3Y4_BRAOL</name>
<dbReference type="EMBL" id="LR031874">
    <property type="protein sequence ID" value="VDD27352.1"/>
    <property type="molecule type" value="Genomic_DNA"/>
</dbReference>